<comment type="caution">
    <text evidence="6">The sequence shown here is derived from an EMBL/GenBank/DDBJ whole genome shotgun (WGS) entry which is preliminary data.</text>
</comment>
<dbReference type="GO" id="GO:0008658">
    <property type="term" value="F:penicillin binding"/>
    <property type="evidence" value="ECO:0007669"/>
    <property type="project" value="InterPro"/>
</dbReference>
<keyword evidence="2 3" id="KW-0472">Membrane</keyword>
<dbReference type="InterPro" id="IPR050515">
    <property type="entry name" value="Beta-lactam/transpept"/>
</dbReference>
<accession>A0A1F5GSU3</accession>
<evidence type="ECO:0000259" key="5">
    <source>
        <dbReference type="Pfam" id="PF03717"/>
    </source>
</evidence>
<reference evidence="6 7" key="1">
    <citation type="journal article" date="2016" name="Nat. Commun.">
        <title>Thousands of microbial genomes shed light on interconnected biogeochemical processes in an aquifer system.</title>
        <authorList>
            <person name="Anantharaman K."/>
            <person name="Brown C.T."/>
            <person name="Hug L.A."/>
            <person name="Sharon I."/>
            <person name="Castelle C.J."/>
            <person name="Probst A.J."/>
            <person name="Thomas B.C."/>
            <person name="Singh A."/>
            <person name="Wilkins M.J."/>
            <person name="Karaoz U."/>
            <person name="Brodie E.L."/>
            <person name="Williams K.H."/>
            <person name="Hubbard S.S."/>
            <person name="Banfield J.F."/>
        </authorList>
    </citation>
    <scope>NUCLEOTIDE SEQUENCE [LARGE SCALE GENOMIC DNA]</scope>
</reference>
<dbReference type="Gene3D" id="3.40.710.10">
    <property type="entry name" value="DD-peptidase/beta-lactamase superfamily"/>
    <property type="match status" value="1"/>
</dbReference>
<feature type="domain" description="Penicillin-binding protein transpeptidase" evidence="4">
    <location>
        <begin position="262"/>
        <end position="562"/>
    </location>
</feature>
<dbReference type="PANTHER" id="PTHR30627:SF1">
    <property type="entry name" value="PEPTIDOGLYCAN D,D-TRANSPEPTIDASE FTSI"/>
    <property type="match status" value="1"/>
</dbReference>
<gene>
    <name evidence="6" type="ORF">A3A48_03435</name>
</gene>
<organism evidence="6 7">
    <name type="scientific">Candidatus Curtissbacteria bacterium RIFCSPLOWO2_01_FULL_37_9</name>
    <dbReference type="NCBI Taxonomy" id="1797724"/>
    <lineage>
        <taxon>Bacteria</taxon>
        <taxon>Candidatus Curtissiibacteriota</taxon>
    </lineage>
</organism>
<dbReference type="Pfam" id="PF03717">
    <property type="entry name" value="PBP_dimer"/>
    <property type="match status" value="1"/>
</dbReference>
<evidence type="ECO:0000259" key="4">
    <source>
        <dbReference type="Pfam" id="PF00905"/>
    </source>
</evidence>
<evidence type="ECO:0000313" key="7">
    <source>
        <dbReference type="Proteomes" id="UP000178336"/>
    </source>
</evidence>
<feature type="transmembrane region" description="Helical" evidence="3">
    <location>
        <begin position="7"/>
        <end position="27"/>
    </location>
</feature>
<keyword evidence="3" id="KW-0812">Transmembrane</keyword>
<proteinExistence type="predicted"/>
<dbReference type="STRING" id="1797724.A3A48_03435"/>
<dbReference type="Pfam" id="PF00905">
    <property type="entry name" value="Transpeptidase"/>
    <property type="match status" value="1"/>
</dbReference>
<dbReference type="SUPFAM" id="SSF56601">
    <property type="entry name" value="beta-lactamase/transpeptidase-like"/>
    <property type="match status" value="1"/>
</dbReference>
<comment type="subcellular location">
    <subcellularLocation>
        <location evidence="1">Membrane</location>
    </subcellularLocation>
</comment>
<dbReference type="InterPro" id="IPR012338">
    <property type="entry name" value="Beta-lactam/transpept-like"/>
</dbReference>
<dbReference type="InterPro" id="IPR001460">
    <property type="entry name" value="PCN-bd_Tpept"/>
</dbReference>
<dbReference type="Proteomes" id="UP000178336">
    <property type="component" value="Unassembled WGS sequence"/>
</dbReference>
<dbReference type="GO" id="GO:0005886">
    <property type="term" value="C:plasma membrane"/>
    <property type="evidence" value="ECO:0007669"/>
    <property type="project" value="TreeGrafter"/>
</dbReference>
<evidence type="ECO:0000313" key="6">
    <source>
        <dbReference type="EMBL" id="OGD94942.1"/>
    </source>
</evidence>
<dbReference type="EMBL" id="MFBN01000034">
    <property type="protein sequence ID" value="OGD94942.1"/>
    <property type="molecule type" value="Genomic_DNA"/>
</dbReference>
<protein>
    <recommendedName>
        <fullName evidence="8">Penicillin-binding protein transpeptidase domain-containing protein</fullName>
    </recommendedName>
</protein>
<evidence type="ECO:0000256" key="1">
    <source>
        <dbReference type="ARBA" id="ARBA00004370"/>
    </source>
</evidence>
<dbReference type="SUPFAM" id="SSF56519">
    <property type="entry name" value="Penicillin binding protein dimerisation domain"/>
    <property type="match status" value="1"/>
</dbReference>
<dbReference type="InterPro" id="IPR036138">
    <property type="entry name" value="PBP_dimer_sf"/>
</dbReference>
<sequence>MNRIKLFQIIIAIIAVLIIIRLFYWQFISDISIGSDAFLKETEIPASRGEIYASDNFPLVANQEAFLIYGKPHELNQPVTDIAKKLAPNLISPKYATVSAGLSEAESQKKDQEIKDKEEELSSKLENKNLYWVQLARKVPSAIYKNIQNMKIQGLGFEKDEKRNYPEASMAAQLLGFVGYNKFGQDTGYFGLEGFWDRILKGKSGRLGQEQDPFGLPILIGKYQPIKPKKGSSLYLSIDRSIQFIVENELKNAVIKYGAKQGTIIVANPSNGRILAMATYPTYEPEFRLEFDENLYKNPAVADNFEPGSIFKLITMSAALDSSVIEPDTRCSCNGPRQIGGFEISTWNKKYYPNSTMTEVIQHSDNVGMTFVAEKLGLNKFYEYILKFGFSKATSIDLQGESDGSIRPKNEWREVDLATASFGQGIAITPIQMVQATSVIANGGKLIKPSIVVKIKNSSKEEILQTDGGRRIISQKTAAQVKEMMVNAVQNGETKAFAPKDLRIAGKTGTAQVPVAGHYDPNKTIASFIGFAPADEPKFVMLVRFSQPSSSPYGSETAAPTFFIIAKKLFNYFGIPLSN</sequence>
<dbReference type="PANTHER" id="PTHR30627">
    <property type="entry name" value="PEPTIDOGLYCAN D,D-TRANSPEPTIDASE"/>
    <property type="match status" value="1"/>
</dbReference>
<evidence type="ECO:0008006" key="8">
    <source>
        <dbReference type="Google" id="ProtNLM"/>
    </source>
</evidence>
<dbReference type="Gene3D" id="3.30.450.330">
    <property type="match status" value="1"/>
</dbReference>
<evidence type="ECO:0000256" key="2">
    <source>
        <dbReference type="ARBA" id="ARBA00023136"/>
    </source>
</evidence>
<feature type="domain" description="Penicillin-binding protein dimerisation" evidence="5">
    <location>
        <begin position="44"/>
        <end position="210"/>
    </location>
</feature>
<dbReference type="Gene3D" id="3.90.1310.10">
    <property type="entry name" value="Penicillin-binding protein 2a (Domain 2)"/>
    <property type="match status" value="1"/>
</dbReference>
<dbReference type="InterPro" id="IPR005311">
    <property type="entry name" value="PBP_dimer"/>
</dbReference>
<name>A0A1F5GSU3_9BACT</name>
<dbReference type="GO" id="GO:0071555">
    <property type="term" value="P:cell wall organization"/>
    <property type="evidence" value="ECO:0007669"/>
    <property type="project" value="TreeGrafter"/>
</dbReference>
<keyword evidence="3" id="KW-1133">Transmembrane helix</keyword>
<evidence type="ECO:0000256" key="3">
    <source>
        <dbReference type="SAM" id="Phobius"/>
    </source>
</evidence>
<dbReference type="AlphaFoldDB" id="A0A1F5GSU3"/>